<dbReference type="Proteomes" id="UP000245980">
    <property type="component" value="Unassembled WGS sequence"/>
</dbReference>
<dbReference type="InterPro" id="IPR011010">
    <property type="entry name" value="DNA_brk_join_enz"/>
</dbReference>
<dbReference type="SUPFAM" id="SSF56349">
    <property type="entry name" value="DNA breaking-rejoining enzymes"/>
    <property type="match status" value="1"/>
</dbReference>
<dbReference type="AlphaFoldDB" id="A0A256VLE5"/>
<evidence type="ECO:0000313" key="10">
    <source>
        <dbReference type="Proteomes" id="UP000216122"/>
    </source>
</evidence>
<protein>
    <submittedName>
        <fullName evidence="7">Site-specific integrase</fullName>
    </submittedName>
</protein>
<keyword evidence="3" id="KW-0233">DNA recombination</keyword>
<keyword evidence="2 4" id="KW-0238">DNA-binding</keyword>
<evidence type="ECO:0000256" key="2">
    <source>
        <dbReference type="ARBA" id="ARBA00023125"/>
    </source>
</evidence>
<sequence>MWINSYKTNKTIKGKNVQVIHYQFLERYKDPKTGKNKTVSVSYDRNTPQVRKEATNKLEKKIEKRIREIKSSNTNITLQELTDEFLEYYKHRVALRTYIINKNVLQTTCNTLGGDTLAKRITTPMLNKYFDNRLYDKKHPVSNSTVRNTRKALSLAYKFANRYGYLNINPVKDTEVNWRNEIDARRNRIENKYLTHAEYRKIIKYCLKKHKQYYADAFKLQYLTGLRFGELIALQVKDVLKKSGYTYLDINGTMVVTDDHSKQIKSDRTKSIAGIRQIMLSPKAITIVKRNMKGKNPDDWLITQPLTPKRPERPLKLNTANVFLKKACKELKINKKVTTHFFRHTHVSNLADLGIPLRVIQKRVGHADSEITRRIYLHVTKRTTKKFIDMIDSIDEFD</sequence>
<name>A0A256VLE5_LIMRT</name>
<comment type="similarity">
    <text evidence="1">Belongs to the 'phage' integrase family.</text>
</comment>
<dbReference type="PANTHER" id="PTHR30349:SF64">
    <property type="entry name" value="PROPHAGE INTEGRASE INTD-RELATED"/>
    <property type="match status" value="1"/>
</dbReference>
<evidence type="ECO:0000259" key="5">
    <source>
        <dbReference type="PROSITE" id="PS51898"/>
    </source>
</evidence>
<reference evidence="9" key="5">
    <citation type="submission" date="2018-05" db="EMBL/GenBank/DDBJ databases">
        <authorList>
            <person name="Peng X.Y."/>
            <person name="Xu Y.F."/>
            <person name="Luo D."/>
            <person name="Yu J."/>
            <person name="Gu J.Y."/>
        </authorList>
    </citation>
    <scope>NUCLEOTIDE SEQUENCE</scope>
    <source>
        <strain evidence="9">LR10</strain>
    </source>
</reference>
<evidence type="ECO:0000256" key="3">
    <source>
        <dbReference type="ARBA" id="ARBA00023172"/>
    </source>
</evidence>
<dbReference type="InterPro" id="IPR050090">
    <property type="entry name" value="Tyrosine_recombinase_XerCD"/>
</dbReference>
<dbReference type="Pfam" id="PF00589">
    <property type="entry name" value="Phage_integrase"/>
    <property type="match status" value="1"/>
</dbReference>
<evidence type="ECO:0000313" key="11">
    <source>
        <dbReference type="Proteomes" id="UP000245980"/>
    </source>
</evidence>
<reference evidence="8 10" key="3">
    <citation type="submission" date="2017-09" db="EMBL/GenBank/DDBJ databases">
        <title>Tripartite evolution among Lactobacillus johnsonii, Lactobacillus taiwanensis, Lactobacillus reuteri and their rodent host.</title>
        <authorList>
            <person name="Wang T."/>
            <person name="Knowles S."/>
            <person name="Cheng C."/>
        </authorList>
    </citation>
    <scope>NUCLEOTIDE SEQUENCE [LARGE SCALE GENOMIC DNA]</scope>
    <source>
        <strain evidence="8 10">103v</strain>
    </source>
</reference>
<dbReference type="Gene3D" id="1.10.443.10">
    <property type="entry name" value="Intergrase catalytic core"/>
    <property type="match status" value="1"/>
</dbReference>
<evidence type="ECO:0000313" key="8">
    <source>
        <dbReference type="EMBL" id="OYT03619.1"/>
    </source>
</evidence>
<dbReference type="PROSITE" id="PS51900">
    <property type="entry name" value="CB"/>
    <property type="match status" value="1"/>
</dbReference>
<accession>A0A256VLE5</accession>
<proteinExistence type="inferred from homology"/>
<evidence type="ECO:0000256" key="1">
    <source>
        <dbReference type="ARBA" id="ARBA00008857"/>
    </source>
</evidence>
<comment type="caution">
    <text evidence="8">The sequence shown here is derived from an EMBL/GenBank/DDBJ whole genome shotgun (WGS) entry which is preliminary data.</text>
</comment>
<reference evidence="10" key="1">
    <citation type="submission" date="2017-05" db="EMBL/GenBank/DDBJ databases">
        <authorList>
            <person name="Lin X.B."/>
            <person name="Stothard P."/>
            <person name="Tasseva G."/>
            <person name="Walter J."/>
        </authorList>
    </citation>
    <scope>NUCLEOTIDE SEQUENCE [LARGE SCALE GENOMIC DNA]</scope>
    <source>
        <strain evidence="10">103v</strain>
    </source>
</reference>
<dbReference type="InterPro" id="IPR002104">
    <property type="entry name" value="Integrase_catalytic"/>
</dbReference>
<dbReference type="InterPro" id="IPR010998">
    <property type="entry name" value="Integrase_recombinase_N"/>
</dbReference>
<dbReference type="EMBL" id="NGQC01000031">
    <property type="protein sequence ID" value="OYT03619.1"/>
    <property type="molecule type" value="Genomic_DNA"/>
</dbReference>
<reference evidence="9 11" key="4">
    <citation type="journal article" date="2018" name="Front. Microbiol.">
        <title>Comparative Genomics of the Herbivore Gut Symbiont Lactobacillus reuteri Reveals Genetic Diversity and Lifestyle Adaptation.</title>
        <authorList>
            <person name="Zhao J."/>
        </authorList>
    </citation>
    <scope>NUCLEOTIDE SEQUENCE [LARGE SCALE GENOMIC DNA]</scope>
    <source>
        <strain evidence="9 11">LR10</strain>
    </source>
</reference>
<reference evidence="8" key="2">
    <citation type="submission" date="2017-05" db="EMBL/GenBank/DDBJ databases">
        <authorList>
            <person name="Song R."/>
            <person name="Chenine A.L."/>
            <person name="Ruprecht R.M."/>
        </authorList>
    </citation>
    <scope>NUCLEOTIDE SEQUENCE [LARGE SCALE GENOMIC DNA]</scope>
    <source>
        <strain evidence="8">103v</strain>
    </source>
</reference>
<dbReference type="Proteomes" id="UP001198026">
    <property type="component" value="Unassembled WGS sequence"/>
</dbReference>
<reference evidence="7" key="6">
    <citation type="submission" date="2021-10" db="EMBL/GenBank/DDBJ databases">
        <title>Evolutionary history and lifestyle of the vertebrate symbiont Limosilactobacillus reuteri.</title>
        <authorList>
            <person name="Zheng J."/>
            <person name="Li F."/>
            <person name="Gaenzle M."/>
            <person name="Walter J."/>
        </authorList>
    </citation>
    <scope>NUCLEOTIDE SEQUENCE</scope>
    <source>
        <strain evidence="7">GQ_1_3_1</strain>
    </source>
</reference>
<dbReference type="PROSITE" id="PS51898">
    <property type="entry name" value="TYR_RECOMBINASE"/>
    <property type="match status" value="1"/>
</dbReference>
<evidence type="ECO:0000259" key="6">
    <source>
        <dbReference type="PROSITE" id="PS51900"/>
    </source>
</evidence>
<dbReference type="EMBL" id="QGHT01000004">
    <property type="protein sequence ID" value="PWT43064.1"/>
    <property type="molecule type" value="Genomic_DNA"/>
</dbReference>
<dbReference type="Proteomes" id="UP000216122">
    <property type="component" value="Unassembled WGS sequence"/>
</dbReference>
<dbReference type="GO" id="GO:0015074">
    <property type="term" value="P:DNA integration"/>
    <property type="evidence" value="ECO:0007669"/>
    <property type="project" value="InterPro"/>
</dbReference>
<dbReference type="GO" id="GO:0003677">
    <property type="term" value="F:DNA binding"/>
    <property type="evidence" value="ECO:0007669"/>
    <property type="project" value="UniProtKB-UniRule"/>
</dbReference>
<dbReference type="InterPro" id="IPR013762">
    <property type="entry name" value="Integrase-like_cat_sf"/>
</dbReference>
<dbReference type="Gene3D" id="1.10.150.130">
    <property type="match status" value="1"/>
</dbReference>
<dbReference type="CDD" id="cd01189">
    <property type="entry name" value="INT_ICEBs1_C_like"/>
    <property type="match status" value="1"/>
</dbReference>
<dbReference type="GO" id="GO:0006310">
    <property type="term" value="P:DNA recombination"/>
    <property type="evidence" value="ECO:0007669"/>
    <property type="project" value="UniProtKB-KW"/>
</dbReference>
<dbReference type="RefSeq" id="WP_094504162.1">
    <property type="nucleotide sequence ID" value="NZ_JAJGWA010000115.1"/>
</dbReference>
<evidence type="ECO:0000256" key="4">
    <source>
        <dbReference type="PROSITE-ProRule" id="PRU01248"/>
    </source>
</evidence>
<dbReference type="InterPro" id="IPR044068">
    <property type="entry name" value="CB"/>
</dbReference>
<organism evidence="8 10">
    <name type="scientific">Limosilactobacillus reuteri</name>
    <name type="common">Lactobacillus reuteri</name>
    <dbReference type="NCBI Taxonomy" id="1598"/>
    <lineage>
        <taxon>Bacteria</taxon>
        <taxon>Bacillati</taxon>
        <taxon>Bacillota</taxon>
        <taxon>Bacilli</taxon>
        <taxon>Lactobacillales</taxon>
        <taxon>Lactobacillaceae</taxon>
        <taxon>Limosilactobacillus</taxon>
    </lineage>
</organism>
<dbReference type="EMBL" id="JAJGWB010000114">
    <property type="protein sequence ID" value="MCC4477462.1"/>
    <property type="molecule type" value="Genomic_DNA"/>
</dbReference>
<dbReference type="PANTHER" id="PTHR30349">
    <property type="entry name" value="PHAGE INTEGRASE-RELATED"/>
    <property type="match status" value="1"/>
</dbReference>
<evidence type="ECO:0000313" key="9">
    <source>
        <dbReference type="EMBL" id="PWT43064.1"/>
    </source>
</evidence>
<feature type="domain" description="Tyr recombinase" evidence="5">
    <location>
        <begin position="189"/>
        <end position="389"/>
    </location>
</feature>
<evidence type="ECO:0000313" key="7">
    <source>
        <dbReference type="EMBL" id="MCC4477462.1"/>
    </source>
</evidence>
<feature type="domain" description="Core-binding (CB)" evidence="6">
    <location>
        <begin position="76"/>
        <end position="161"/>
    </location>
</feature>
<gene>
    <name evidence="8" type="ORF">CBG21_04940</name>
    <name evidence="9" type="ORF">DKZ22_01590</name>
    <name evidence="7" type="ORF">LMB76_04420</name>
</gene>